<dbReference type="PANTHER" id="PTHR21143">
    <property type="entry name" value="INVERTEBRATE GUSTATORY RECEPTOR"/>
    <property type="match status" value="1"/>
</dbReference>
<keyword evidence="1" id="KW-0812">Transmembrane</keyword>
<keyword evidence="1" id="KW-0472">Membrane</keyword>
<name>A0AAE1BU02_PETCI</name>
<proteinExistence type="predicted"/>
<gene>
    <name evidence="2" type="ORF">Pcinc_036804</name>
</gene>
<dbReference type="GO" id="GO:0030424">
    <property type="term" value="C:axon"/>
    <property type="evidence" value="ECO:0007669"/>
    <property type="project" value="TreeGrafter"/>
</dbReference>
<dbReference type="AlphaFoldDB" id="A0AAE1BU02"/>
<accession>A0AAE1BU02</accession>
<dbReference type="PANTHER" id="PTHR21143:SF121">
    <property type="entry name" value="GUSTATORY AND ODORANT RECEPTOR 21A"/>
    <property type="match status" value="1"/>
</dbReference>
<evidence type="ECO:0000313" key="3">
    <source>
        <dbReference type="Proteomes" id="UP001286313"/>
    </source>
</evidence>
<keyword evidence="1" id="KW-1133">Transmembrane helix</keyword>
<evidence type="ECO:0000256" key="1">
    <source>
        <dbReference type="SAM" id="Phobius"/>
    </source>
</evidence>
<protein>
    <recommendedName>
        <fullName evidence="4">Gustatory receptor</fullName>
    </recommendedName>
</protein>
<dbReference type="GO" id="GO:0030425">
    <property type="term" value="C:dendrite"/>
    <property type="evidence" value="ECO:0007669"/>
    <property type="project" value="TreeGrafter"/>
</dbReference>
<organism evidence="2 3">
    <name type="scientific">Petrolisthes cinctipes</name>
    <name type="common">Flat porcelain crab</name>
    <dbReference type="NCBI Taxonomy" id="88211"/>
    <lineage>
        <taxon>Eukaryota</taxon>
        <taxon>Metazoa</taxon>
        <taxon>Ecdysozoa</taxon>
        <taxon>Arthropoda</taxon>
        <taxon>Crustacea</taxon>
        <taxon>Multicrustacea</taxon>
        <taxon>Malacostraca</taxon>
        <taxon>Eumalacostraca</taxon>
        <taxon>Eucarida</taxon>
        <taxon>Decapoda</taxon>
        <taxon>Pleocyemata</taxon>
        <taxon>Anomura</taxon>
        <taxon>Galatheoidea</taxon>
        <taxon>Porcellanidae</taxon>
        <taxon>Petrolisthes</taxon>
    </lineage>
</organism>
<keyword evidence="3" id="KW-1185">Reference proteome</keyword>
<evidence type="ECO:0000313" key="2">
    <source>
        <dbReference type="EMBL" id="KAK3856913.1"/>
    </source>
</evidence>
<evidence type="ECO:0008006" key="4">
    <source>
        <dbReference type="Google" id="ProtNLM"/>
    </source>
</evidence>
<dbReference type="Proteomes" id="UP001286313">
    <property type="component" value="Unassembled WGS sequence"/>
</dbReference>
<dbReference type="EMBL" id="JAWQEG010005755">
    <property type="protein sequence ID" value="KAK3856913.1"/>
    <property type="molecule type" value="Genomic_DNA"/>
</dbReference>
<sequence length="203" mass="22748">MVSSGDADEPDYCFRLTAQCDQLGHLIQLFNKVFSEQILVRCLAFFISLQTTLYFSIIHVSNNDMSVMTILNACCEILLFGLICDCASDLQKEVSYVTCKGCKHKALEDAVWELQNHCTIISKNHLPQLDSLAARLHAHSATISIGGLATLGRHTLLDLFNTCVTYIALLFQFRPLVEEYRKGKNTEFDFNHPIQSNSSPVSP</sequence>
<reference evidence="2" key="1">
    <citation type="submission" date="2023-10" db="EMBL/GenBank/DDBJ databases">
        <title>Genome assemblies of two species of porcelain crab, Petrolisthes cinctipes and Petrolisthes manimaculis (Anomura: Porcellanidae).</title>
        <authorList>
            <person name="Angst P."/>
        </authorList>
    </citation>
    <scope>NUCLEOTIDE SEQUENCE</scope>
    <source>
        <strain evidence="2">PB745_01</strain>
        <tissue evidence="2">Gill</tissue>
    </source>
</reference>
<feature type="transmembrane region" description="Helical" evidence="1">
    <location>
        <begin position="38"/>
        <end position="58"/>
    </location>
</feature>
<dbReference type="GO" id="GO:0043025">
    <property type="term" value="C:neuronal cell body"/>
    <property type="evidence" value="ECO:0007669"/>
    <property type="project" value="TreeGrafter"/>
</dbReference>
<comment type="caution">
    <text evidence="2">The sequence shown here is derived from an EMBL/GenBank/DDBJ whole genome shotgun (WGS) entry which is preliminary data.</text>
</comment>